<protein>
    <recommendedName>
        <fullName evidence="2">NAD-dependent epimerase/dehydratase domain-containing protein</fullName>
    </recommendedName>
</protein>
<sequence length="326" mass="34428">MVRVLGPCPVNGAGPGPRPVRRVAVIGATGCMGRQITGAFAARGTEVVAIARRYASHVAAHRFLALDAAHASGAELAALLAAERVDAVVNATLGWGEELRATNVQLAERLVDALRRTPGSPRLVHLGTIHEYGPVLWGTSIDEEVPPRPQQPYPASKLVAAGLVLDAARAGEVDGVVLRLTNTIGPHPAAESFFGSLAARLNDDRGPIDLTVAEAHRDYVDSRDAAEAVVRAAETPSAQGVFNIGTGRALDIRTLVAALVRAAGGPRERVREHAGAVSSRGADWIQVDSTRARRLLGWSPRYSLEASMQAMWETVRTESLRPGGAL</sequence>
<dbReference type="InterPro" id="IPR036291">
    <property type="entry name" value="NAD(P)-bd_dom_sf"/>
</dbReference>
<dbReference type="SUPFAM" id="SSF51735">
    <property type="entry name" value="NAD(P)-binding Rossmann-fold domains"/>
    <property type="match status" value="1"/>
</dbReference>
<dbReference type="InterPro" id="IPR001509">
    <property type="entry name" value="Epimerase_deHydtase"/>
</dbReference>
<proteinExistence type="inferred from homology"/>
<dbReference type="AlphaFoldDB" id="A0A7G1PAX0"/>
<gene>
    <name evidence="3" type="ORF">GCM10017557_73980</name>
</gene>
<evidence type="ECO:0000313" key="3">
    <source>
        <dbReference type="EMBL" id="BCL32539.1"/>
    </source>
</evidence>
<name>A0A7G1PAX0_9ACTN</name>
<dbReference type="Pfam" id="PF01370">
    <property type="entry name" value="Epimerase"/>
    <property type="match status" value="1"/>
</dbReference>
<comment type="similarity">
    <text evidence="1">Belongs to the NAD(P)-dependent epimerase/dehydratase family.</text>
</comment>
<dbReference type="EMBL" id="AP023440">
    <property type="protein sequence ID" value="BCL32539.1"/>
    <property type="molecule type" value="Genomic_DNA"/>
</dbReference>
<evidence type="ECO:0000259" key="2">
    <source>
        <dbReference type="Pfam" id="PF01370"/>
    </source>
</evidence>
<evidence type="ECO:0000256" key="1">
    <source>
        <dbReference type="ARBA" id="ARBA00007637"/>
    </source>
</evidence>
<evidence type="ECO:0000313" key="4">
    <source>
        <dbReference type="Proteomes" id="UP000516444"/>
    </source>
</evidence>
<dbReference type="Proteomes" id="UP000516444">
    <property type="component" value="Chromosome"/>
</dbReference>
<dbReference type="Gene3D" id="3.40.50.720">
    <property type="entry name" value="NAD(P)-binding Rossmann-like Domain"/>
    <property type="match status" value="1"/>
</dbReference>
<feature type="domain" description="NAD-dependent epimerase/dehydratase" evidence="2">
    <location>
        <begin position="23"/>
        <end position="245"/>
    </location>
</feature>
<dbReference type="PANTHER" id="PTHR43000">
    <property type="entry name" value="DTDP-D-GLUCOSE 4,6-DEHYDRATASE-RELATED"/>
    <property type="match status" value="1"/>
</dbReference>
<reference evidence="3 4" key="1">
    <citation type="journal article" date="2014" name="Int. J. Syst. Evol. Microbiol.">
        <title>Complete genome sequence of Corynebacterium casei LMG S-19264T (=DSM 44701T), isolated from a smear-ripened cheese.</title>
        <authorList>
            <consortium name="US DOE Joint Genome Institute (JGI-PGF)"/>
            <person name="Walter F."/>
            <person name="Albersmeier A."/>
            <person name="Kalinowski J."/>
            <person name="Ruckert C."/>
        </authorList>
    </citation>
    <scope>NUCLEOTIDE SEQUENCE [LARGE SCALE GENOMIC DNA]</scope>
    <source>
        <strain evidence="3 4">JCM 4677</strain>
    </source>
</reference>
<keyword evidence="4" id="KW-1185">Reference proteome</keyword>
<accession>A0A7G1PAX0</accession>
<organism evidence="3 4">
    <name type="scientific">Streptomyces aurantiacus</name>
    <dbReference type="NCBI Taxonomy" id="47760"/>
    <lineage>
        <taxon>Bacteria</taxon>
        <taxon>Bacillati</taxon>
        <taxon>Actinomycetota</taxon>
        <taxon>Actinomycetes</taxon>
        <taxon>Kitasatosporales</taxon>
        <taxon>Streptomycetaceae</taxon>
        <taxon>Streptomyces</taxon>
        <taxon>Streptomyces aurantiacus group</taxon>
    </lineage>
</organism>
<dbReference type="KEGG" id="sgm:GCM10017557_73980"/>